<keyword evidence="1" id="KW-0378">Hydrolase</keyword>
<dbReference type="GO" id="GO:0061522">
    <property type="term" value="F:1,4-dihydroxy-2-naphthoyl-CoA thioesterase activity"/>
    <property type="evidence" value="ECO:0007669"/>
    <property type="project" value="TreeGrafter"/>
</dbReference>
<dbReference type="AlphaFoldDB" id="A0A062U8T0"/>
<dbReference type="SUPFAM" id="SSF54637">
    <property type="entry name" value="Thioesterase/thiol ester dehydrase-isomerase"/>
    <property type="match status" value="1"/>
</dbReference>
<dbReference type="Proteomes" id="UP000027190">
    <property type="component" value="Unassembled WGS sequence"/>
</dbReference>
<evidence type="ECO:0000256" key="1">
    <source>
        <dbReference type="ARBA" id="ARBA00022801"/>
    </source>
</evidence>
<protein>
    <recommendedName>
        <fullName evidence="2">Thioesterase domain-containing protein</fullName>
    </recommendedName>
</protein>
<dbReference type="STRING" id="1280947.HY30_06385"/>
<dbReference type="InterPro" id="IPR006683">
    <property type="entry name" value="Thioestr_dom"/>
</dbReference>
<evidence type="ECO:0000259" key="2">
    <source>
        <dbReference type="Pfam" id="PF03061"/>
    </source>
</evidence>
<dbReference type="InterPro" id="IPR029069">
    <property type="entry name" value="HotDog_dom_sf"/>
</dbReference>
<dbReference type="RefSeq" id="WP_081812236.1">
    <property type="nucleotide sequence ID" value="NZ_AWFG01000041.1"/>
</dbReference>
<gene>
    <name evidence="3" type="ORF">HY30_06385</name>
</gene>
<accession>A0A062U8T0</accession>
<sequence>MTSYLLPDDQVSAAAFTQRGEGNLPGHLGLVVTVMERGRVEGHFDIVPTHHAPNGFLHAGSVVTLADSLCGYGTLANVSDTASGFTTIELKSNFFATALEGRVHARATPVHIGGATQVWHCEVTHADTGKRMALFRCTQMVLRKGAHNSARRRSQNSRNNNPLYYKRRHHCIEANEGTKIRISYSGKPT</sequence>
<name>A0A062U8T0_9PROT</name>
<proteinExistence type="predicted"/>
<dbReference type="PANTHER" id="PTHR43240:SF8">
    <property type="entry name" value="PHENYLACETIC ACID DEGRADATION-RELATED PROTEIN"/>
    <property type="match status" value="1"/>
</dbReference>
<organism evidence="3 4">
    <name type="scientific">Hyphomonas chukchiensis</name>
    <dbReference type="NCBI Taxonomy" id="1280947"/>
    <lineage>
        <taxon>Bacteria</taxon>
        <taxon>Pseudomonadati</taxon>
        <taxon>Pseudomonadota</taxon>
        <taxon>Alphaproteobacteria</taxon>
        <taxon>Hyphomonadales</taxon>
        <taxon>Hyphomonadaceae</taxon>
        <taxon>Hyphomonas</taxon>
    </lineage>
</organism>
<dbReference type="eggNOG" id="COG2050">
    <property type="taxonomic scope" value="Bacteria"/>
</dbReference>
<reference evidence="3 4" key="1">
    <citation type="journal article" date="2014" name="Antonie Van Leeuwenhoek">
        <title>Hyphomonas beringensis sp. nov. and Hyphomonas chukchiensis sp. nov., isolated from surface seawater of the Bering Sea and Chukchi Sea.</title>
        <authorList>
            <person name="Li C."/>
            <person name="Lai Q."/>
            <person name="Li G."/>
            <person name="Dong C."/>
            <person name="Wang J."/>
            <person name="Liao Y."/>
            <person name="Shao Z."/>
        </authorList>
    </citation>
    <scope>NUCLEOTIDE SEQUENCE [LARGE SCALE GENOMIC DNA]</scope>
    <source>
        <strain evidence="3 4">BH-BN04-4</strain>
    </source>
</reference>
<dbReference type="PANTHER" id="PTHR43240">
    <property type="entry name" value="1,4-DIHYDROXY-2-NAPHTHOYL-COA THIOESTERASE 1"/>
    <property type="match status" value="1"/>
</dbReference>
<dbReference type="Gene3D" id="3.10.129.10">
    <property type="entry name" value="Hotdog Thioesterase"/>
    <property type="match status" value="1"/>
</dbReference>
<feature type="domain" description="Thioesterase" evidence="2">
    <location>
        <begin position="54"/>
        <end position="129"/>
    </location>
</feature>
<comment type="caution">
    <text evidence="3">The sequence shown here is derived from an EMBL/GenBank/DDBJ whole genome shotgun (WGS) entry which is preliminary data.</text>
</comment>
<dbReference type="InterPro" id="IPR003736">
    <property type="entry name" value="PAAI_dom"/>
</dbReference>
<dbReference type="EMBL" id="AWFG01000041">
    <property type="protein sequence ID" value="KCZ56741.1"/>
    <property type="molecule type" value="Genomic_DNA"/>
</dbReference>
<dbReference type="OrthoDB" id="9813282at2"/>
<dbReference type="CDD" id="cd03443">
    <property type="entry name" value="PaaI_thioesterase"/>
    <property type="match status" value="1"/>
</dbReference>
<dbReference type="PATRIC" id="fig|1280947.3.peg.2633"/>
<dbReference type="NCBIfam" id="TIGR00369">
    <property type="entry name" value="unchar_dom_1"/>
    <property type="match status" value="1"/>
</dbReference>
<keyword evidence="4" id="KW-1185">Reference proteome</keyword>
<dbReference type="Pfam" id="PF03061">
    <property type="entry name" value="4HBT"/>
    <property type="match status" value="1"/>
</dbReference>
<evidence type="ECO:0000313" key="4">
    <source>
        <dbReference type="Proteomes" id="UP000027190"/>
    </source>
</evidence>
<dbReference type="GO" id="GO:0005829">
    <property type="term" value="C:cytosol"/>
    <property type="evidence" value="ECO:0007669"/>
    <property type="project" value="TreeGrafter"/>
</dbReference>
<evidence type="ECO:0000313" key="3">
    <source>
        <dbReference type="EMBL" id="KCZ56741.1"/>
    </source>
</evidence>